<dbReference type="Pfam" id="PF18128">
    <property type="entry name" value="HydF_dimer"/>
    <property type="match status" value="1"/>
</dbReference>
<reference evidence="6 7" key="1">
    <citation type="submission" date="2019-03" db="EMBL/GenBank/DDBJ databases">
        <title>Genomic Encyclopedia of Type Strains, Phase IV (KMG-IV): sequencing the most valuable type-strain genomes for metagenomic binning, comparative biology and taxonomic classification.</title>
        <authorList>
            <person name="Goeker M."/>
        </authorList>
    </citation>
    <scope>NUCLEOTIDE SEQUENCE [LARGE SCALE GENOMIC DNA]</scope>
    <source>
        <strain evidence="6 7">DSM 100433</strain>
    </source>
</reference>
<keyword evidence="1" id="KW-0547">Nucleotide-binding</keyword>
<dbReference type="GO" id="GO:0005525">
    <property type="term" value="F:GTP binding"/>
    <property type="evidence" value="ECO:0007669"/>
    <property type="project" value="UniProtKB-KW"/>
</dbReference>
<dbReference type="RefSeq" id="WP_132084163.1">
    <property type="nucleotide sequence ID" value="NZ_SLUK01000003.1"/>
</dbReference>
<evidence type="ECO:0000313" key="6">
    <source>
        <dbReference type="EMBL" id="TCL44017.1"/>
    </source>
</evidence>
<accession>A0A9X8Y8P0</accession>
<proteinExistence type="predicted"/>
<dbReference type="NCBIfam" id="TIGR03918">
    <property type="entry name" value="GTP_HydF"/>
    <property type="match status" value="1"/>
</dbReference>
<dbReference type="Gene3D" id="3.40.50.11420">
    <property type="match status" value="1"/>
</dbReference>
<dbReference type="NCBIfam" id="TIGR00231">
    <property type="entry name" value="small_GTP"/>
    <property type="match status" value="1"/>
</dbReference>
<dbReference type="Gene3D" id="3.40.50.11410">
    <property type="match status" value="1"/>
</dbReference>
<dbReference type="Gene3D" id="3.40.50.300">
    <property type="entry name" value="P-loop containing nucleotide triphosphate hydrolases"/>
    <property type="match status" value="1"/>
</dbReference>
<dbReference type="SUPFAM" id="SSF52540">
    <property type="entry name" value="P-loop containing nucleoside triphosphate hydrolases"/>
    <property type="match status" value="1"/>
</dbReference>
<keyword evidence="7" id="KW-1185">Reference proteome</keyword>
<feature type="domain" description="Hydrogen maturase F tetramerization" evidence="5">
    <location>
        <begin position="280"/>
        <end position="394"/>
    </location>
</feature>
<comment type="caution">
    <text evidence="6">The sequence shown here is derived from an EMBL/GenBank/DDBJ whole genome shotgun (WGS) entry which is preliminary data.</text>
</comment>
<protein>
    <submittedName>
        <fullName evidence="6">Iron-only hydrogenase maturation protein HydF</fullName>
    </submittedName>
</protein>
<dbReference type="InterPro" id="IPR006073">
    <property type="entry name" value="GTP-bd"/>
</dbReference>
<keyword evidence="2" id="KW-0342">GTP-binding</keyword>
<evidence type="ECO:0000259" key="4">
    <source>
        <dbReference type="Pfam" id="PF18128"/>
    </source>
</evidence>
<dbReference type="GO" id="GO:0002098">
    <property type="term" value="P:tRNA wobble uridine modification"/>
    <property type="evidence" value="ECO:0007669"/>
    <property type="project" value="TreeGrafter"/>
</dbReference>
<dbReference type="Pfam" id="PF18133">
    <property type="entry name" value="HydF_tetramer"/>
    <property type="match status" value="1"/>
</dbReference>
<dbReference type="InterPro" id="IPR040644">
    <property type="entry name" value="HydF_tetramer"/>
</dbReference>
<evidence type="ECO:0000259" key="3">
    <source>
        <dbReference type="Pfam" id="PF01926"/>
    </source>
</evidence>
<dbReference type="CDD" id="cd00880">
    <property type="entry name" value="Era_like"/>
    <property type="match status" value="1"/>
</dbReference>
<feature type="domain" description="Hydrogen maturase F dimerization" evidence="4">
    <location>
        <begin position="180"/>
        <end position="276"/>
    </location>
</feature>
<dbReference type="GO" id="GO:0030488">
    <property type="term" value="P:tRNA methylation"/>
    <property type="evidence" value="ECO:0007669"/>
    <property type="project" value="TreeGrafter"/>
</dbReference>
<dbReference type="PANTHER" id="PTHR42714:SF6">
    <property type="entry name" value="TRANSLATION INITIATION FACTOR IF-2"/>
    <property type="match status" value="1"/>
</dbReference>
<gene>
    <name evidence="6" type="ORF">EDD78_10354</name>
</gene>
<dbReference type="Proteomes" id="UP000294682">
    <property type="component" value="Unassembled WGS sequence"/>
</dbReference>
<dbReference type="InterPro" id="IPR005225">
    <property type="entry name" value="Small_GTP-bd"/>
</dbReference>
<feature type="domain" description="G" evidence="3">
    <location>
        <begin position="16"/>
        <end position="131"/>
    </location>
</feature>
<evidence type="ECO:0000313" key="7">
    <source>
        <dbReference type="Proteomes" id="UP000294682"/>
    </source>
</evidence>
<organism evidence="6 7">
    <name type="scientific">Harryflintia acetispora</name>
    <dbReference type="NCBI Taxonomy" id="1849041"/>
    <lineage>
        <taxon>Bacteria</taxon>
        <taxon>Bacillati</taxon>
        <taxon>Bacillota</taxon>
        <taxon>Clostridia</taxon>
        <taxon>Eubacteriales</taxon>
        <taxon>Oscillospiraceae</taxon>
        <taxon>Harryflintia</taxon>
    </lineage>
</organism>
<dbReference type="GO" id="GO:0005737">
    <property type="term" value="C:cytoplasm"/>
    <property type="evidence" value="ECO:0007669"/>
    <property type="project" value="TreeGrafter"/>
</dbReference>
<dbReference type="InterPro" id="IPR027417">
    <property type="entry name" value="P-loop_NTPase"/>
</dbReference>
<dbReference type="PANTHER" id="PTHR42714">
    <property type="entry name" value="TRNA MODIFICATION GTPASE GTPBP3"/>
    <property type="match status" value="1"/>
</dbReference>
<evidence type="ECO:0000259" key="5">
    <source>
        <dbReference type="Pfam" id="PF18133"/>
    </source>
</evidence>
<dbReference type="EMBL" id="SLUK01000003">
    <property type="protein sequence ID" value="TCL44017.1"/>
    <property type="molecule type" value="Genomic_DNA"/>
</dbReference>
<dbReference type="InterPro" id="IPR023873">
    <property type="entry name" value="FeFe-hyd_GTPase_HydF"/>
</dbReference>
<dbReference type="Pfam" id="PF01926">
    <property type="entry name" value="MMR_HSR1"/>
    <property type="match status" value="1"/>
</dbReference>
<evidence type="ECO:0000256" key="1">
    <source>
        <dbReference type="ARBA" id="ARBA00022741"/>
    </source>
</evidence>
<sequence length="395" mass="42724">MPVNELSQTPNASRLHIALFGRRNSGKSSLVNALCGQQVALVSDFAGTTTDPVYKPVELYPLGPCVLIDTAGFDDEGELGRLRVEKSRQVLERTDLALLVLTAGQQDLSQEEQWLELLRAHKKPVVVAVNKSDLSTEMPALIKGLPHALVSARTGEGVALLKEKLIEAAPKDCELPSITGHLVGEGDHVLLIAPQDIQAPKGRLILPQVQTIRDLLDLRACVSVATTDKLAQALSLYREPPALIITDSQAFGEVYPLCPKGTRLTSFSVLMARYKGDIEEYVRGAAALDTLCESDKVLILEACSHEPLDGDIGRVKIPAALRKRVGQGLSIEVRRGADIPQDLTPYALVVHCGGCMFNRAHVLSRIAKCKEQGVPITNYGILLAKLGGILDKVVY</sequence>
<dbReference type="AlphaFoldDB" id="A0A9X8Y8P0"/>
<name>A0A9X8Y8P0_9FIRM</name>
<dbReference type="InterPro" id="IPR041606">
    <property type="entry name" value="HydF_dimer"/>
</dbReference>
<evidence type="ECO:0000256" key="2">
    <source>
        <dbReference type="ARBA" id="ARBA00023134"/>
    </source>
</evidence>